<reference evidence="1" key="1">
    <citation type="journal article" date="2014" name="Front. Microbiol.">
        <title>High frequency of phylogenetically diverse reductive dehalogenase-homologous genes in deep subseafloor sedimentary metagenomes.</title>
        <authorList>
            <person name="Kawai M."/>
            <person name="Futagami T."/>
            <person name="Toyoda A."/>
            <person name="Takaki Y."/>
            <person name="Nishi S."/>
            <person name="Hori S."/>
            <person name="Arai W."/>
            <person name="Tsubouchi T."/>
            <person name="Morono Y."/>
            <person name="Uchiyama I."/>
            <person name="Ito T."/>
            <person name="Fujiyama A."/>
            <person name="Inagaki F."/>
            <person name="Takami H."/>
        </authorList>
    </citation>
    <scope>NUCLEOTIDE SEQUENCE</scope>
    <source>
        <strain evidence="1">Expedition CK06-06</strain>
    </source>
</reference>
<sequence>MWDTAEALIRNFSKETYNNIKGRSWAMLFVPMLDAIKKHTKDERVRDDLFQKFVEALGTNPFIWMLCNEGGVNTFIARFLHDSSQFMNPSAFVIKELQDRLSKVDDLEHQLEDE</sequence>
<evidence type="ECO:0000313" key="1">
    <source>
        <dbReference type="EMBL" id="GAH04512.1"/>
    </source>
</evidence>
<organism evidence="1">
    <name type="scientific">marine sediment metagenome</name>
    <dbReference type="NCBI Taxonomy" id="412755"/>
    <lineage>
        <taxon>unclassified sequences</taxon>
        <taxon>metagenomes</taxon>
        <taxon>ecological metagenomes</taxon>
    </lineage>
</organism>
<protein>
    <submittedName>
        <fullName evidence="1">Uncharacterized protein</fullName>
    </submittedName>
</protein>
<dbReference type="EMBL" id="BART01021862">
    <property type="protein sequence ID" value="GAH04512.1"/>
    <property type="molecule type" value="Genomic_DNA"/>
</dbReference>
<accession>X1CAM5</accession>
<dbReference type="AlphaFoldDB" id="X1CAM5"/>
<proteinExistence type="predicted"/>
<name>X1CAM5_9ZZZZ</name>
<comment type="caution">
    <text evidence="1">The sequence shown here is derived from an EMBL/GenBank/DDBJ whole genome shotgun (WGS) entry which is preliminary data.</text>
</comment>
<gene>
    <name evidence="1" type="ORF">S01H4_40198</name>
</gene>